<sequence>MIAARESVERTLGELLQAYRIARRGEITADIVELATRAMRVRKCSRRDVARLGKAGFAAVELGAYPV</sequence>
<dbReference type="Proteomes" id="UP000070255">
    <property type="component" value="Unassembled WGS sequence"/>
</dbReference>
<dbReference type="RefSeq" id="WP_038749342.1">
    <property type="nucleotide sequence ID" value="NZ_CP013418.1"/>
</dbReference>
<accession>A0ABR5T2P5</accession>
<proteinExistence type="predicted"/>
<name>A0ABR5T2P5_9BURK</name>
<protein>
    <submittedName>
        <fullName evidence="1">Uncharacterized protein</fullName>
    </submittedName>
</protein>
<organism evidence="1 2">
    <name type="scientific">Burkholderia savannae</name>
    <dbReference type="NCBI Taxonomy" id="1637837"/>
    <lineage>
        <taxon>Bacteria</taxon>
        <taxon>Pseudomonadati</taxon>
        <taxon>Pseudomonadota</taxon>
        <taxon>Betaproteobacteria</taxon>
        <taxon>Burkholderiales</taxon>
        <taxon>Burkholderiaceae</taxon>
        <taxon>Burkholderia</taxon>
        <taxon>pseudomallei group</taxon>
    </lineage>
</organism>
<dbReference type="EMBL" id="LNJQ01000004">
    <property type="protein sequence ID" value="KWZ37511.1"/>
    <property type="molecule type" value="Genomic_DNA"/>
</dbReference>
<comment type="caution">
    <text evidence="1">The sequence shown here is derived from an EMBL/GenBank/DDBJ whole genome shotgun (WGS) entry which is preliminary data.</text>
</comment>
<gene>
    <name evidence="1" type="ORF">WS72_21295</name>
</gene>
<keyword evidence="2" id="KW-1185">Reference proteome</keyword>
<reference evidence="1 2" key="1">
    <citation type="submission" date="2015-11" db="EMBL/GenBank/DDBJ databases">
        <authorList>
            <person name="Sahl J."/>
            <person name="Wagner D."/>
            <person name="Keim P."/>
        </authorList>
    </citation>
    <scope>NUCLEOTIDE SEQUENCE [LARGE SCALE GENOMIC DNA]</scope>
    <source>
        <strain evidence="1 2">BDU18</strain>
    </source>
</reference>
<evidence type="ECO:0000313" key="1">
    <source>
        <dbReference type="EMBL" id="KWZ37511.1"/>
    </source>
</evidence>
<evidence type="ECO:0000313" key="2">
    <source>
        <dbReference type="Proteomes" id="UP000070255"/>
    </source>
</evidence>